<dbReference type="VEuPathDB" id="FungiDB:SPPG_00385"/>
<keyword evidence="6" id="KW-0653">Protein transport</keyword>
<dbReference type="GeneID" id="27684117"/>
<evidence type="ECO:0000313" key="10">
    <source>
        <dbReference type="EMBL" id="KND04670.1"/>
    </source>
</evidence>
<keyword evidence="4" id="KW-0813">Transport</keyword>
<dbReference type="Gene3D" id="1.20.58.1220">
    <property type="entry name" value="Exo84p, C-terminal helical domain"/>
    <property type="match status" value="1"/>
</dbReference>
<keyword evidence="7" id="KW-0175">Coiled coil</keyword>
<organism evidence="10 11">
    <name type="scientific">Spizellomyces punctatus (strain DAOM BR117)</name>
    <dbReference type="NCBI Taxonomy" id="645134"/>
    <lineage>
        <taxon>Eukaryota</taxon>
        <taxon>Fungi</taxon>
        <taxon>Fungi incertae sedis</taxon>
        <taxon>Chytridiomycota</taxon>
        <taxon>Chytridiomycota incertae sedis</taxon>
        <taxon>Chytridiomycetes</taxon>
        <taxon>Spizellomycetales</taxon>
        <taxon>Spizellomycetaceae</taxon>
        <taxon>Spizellomyces</taxon>
    </lineage>
</organism>
<feature type="compositionally biased region" description="Basic and acidic residues" evidence="8">
    <location>
        <begin position="365"/>
        <end position="382"/>
    </location>
</feature>
<feature type="region of interest" description="Disordered" evidence="8">
    <location>
        <begin position="1"/>
        <end position="65"/>
    </location>
</feature>
<dbReference type="GO" id="GO:0006893">
    <property type="term" value="P:Golgi to plasma membrane transport"/>
    <property type="evidence" value="ECO:0007669"/>
    <property type="project" value="TreeGrafter"/>
</dbReference>
<feature type="region of interest" description="Disordered" evidence="8">
    <location>
        <begin position="345"/>
        <end position="382"/>
    </location>
</feature>
<reference evidence="10 11" key="1">
    <citation type="submission" date="2009-08" db="EMBL/GenBank/DDBJ databases">
        <title>The Genome Sequence of Spizellomyces punctatus strain DAOM BR117.</title>
        <authorList>
            <consortium name="The Broad Institute Genome Sequencing Platform"/>
            <person name="Russ C."/>
            <person name="Cuomo C."/>
            <person name="Shea T."/>
            <person name="Young S.K."/>
            <person name="Zeng Q."/>
            <person name="Koehrsen M."/>
            <person name="Haas B."/>
            <person name="Borodovsky M."/>
            <person name="Guigo R."/>
            <person name="Alvarado L."/>
            <person name="Berlin A."/>
            <person name="Bochicchio J."/>
            <person name="Borenstein D."/>
            <person name="Chapman S."/>
            <person name="Chen Z."/>
            <person name="Engels R."/>
            <person name="Freedman E."/>
            <person name="Gellesch M."/>
            <person name="Goldberg J."/>
            <person name="Griggs A."/>
            <person name="Gujja S."/>
            <person name="Heiman D."/>
            <person name="Hepburn T."/>
            <person name="Howarth C."/>
            <person name="Jen D."/>
            <person name="Larson L."/>
            <person name="Lewis B."/>
            <person name="Mehta T."/>
            <person name="Park D."/>
            <person name="Pearson M."/>
            <person name="Roberts A."/>
            <person name="Saif S."/>
            <person name="Shenoy N."/>
            <person name="Sisk P."/>
            <person name="Stolte C."/>
            <person name="Sykes S."/>
            <person name="Thomson T."/>
            <person name="Walk T."/>
            <person name="White J."/>
            <person name="Yandava C."/>
            <person name="Burger G."/>
            <person name="Gray M.W."/>
            <person name="Holland P.W.H."/>
            <person name="King N."/>
            <person name="Lang F.B.F."/>
            <person name="Roger A.J."/>
            <person name="Ruiz-Trillo I."/>
            <person name="Lander E."/>
            <person name="Nusbaum C."/>
        </authorList>
    </citation>
    <scope>NUCLEOTIDE SEQUENCE [LARGE SCALE GENOMIC DNA]</scope>
    <source>
        <strain evidence="10 11">DAOM BR117</strain>
    </source>
</reference>
<sequence length="925" mass="104620">MTSYEREKRASQVSTKGLGTMAQRGSADMSAPRPTLGERPQLRALPRGPGGSPGMPSPSPTSARLPSLDILKFADEDFKAEKYVHNVLTQSTEEGVRGFHQSLIDARDAAAVDLQRNVYKNYNEFVLISKEISKLESDMLTLRSLLSDLKDINANLQTEETTAEKVTVELVAADEDESATQKAAPALSGLAKQSEEQTRRQQMEALYETVEGLQKVLPEWRNRYLVRDGSHARFAEVNPANYKTVQNVHFYLLSDTLLVTTKKKNIISGKSRMVLDKCWSLADVAVVDMKDSIEVSNAFKVMRHPDMFIYRSESLEEKRSFLGAFKRFTDELMLQKRQAVESAKARQKLAIPAADPEPFSPTRSDTGDRDTEKRSGRPTKDDLTANDIKWLMELPDELDVLIAHRDFDHAVSLIEQARHTLSKANAETPRVSVIRSSVEERTNRLAQLVSLDLANPVASKTQVQMNIDKLLRLGMGDQARDFFLTARTAIIRHRIRLIRFDGDVAVYISDLAEIVFRLIRSTCDWYGGSFRDTTMASGFMKWVNQELQNFGTIFRRQVFDSKQNFSVIADCLQHTLHHCKQLRDLGLDITFVLDDAFHDDIVKSIKDHSKQCENAIVAAVEADKFAAIKPDSQFLVGREDEFADITANVSQSVYELYSVFMEFGADVSVLMSISLYSKIVNCLTGFFATYIRKLVEVFGGDWIYRQRSTILVDATFVVDDLLPKVAGQLAHRFERPIPELEDMREKLNHSITAMQTKFITQTREKLLKDKYNFPLVDYSNNGGILDTAKPSEHIMRLIDELNTLQGALDPTLPRKSILTSIVDGIFTFMNDPSCWQNARGPRRLGFQGVQQLILDIHFFLRICEPLVSEETNSNANIVCEKGLRTFFSQNKELKAALKTGDWYDKRVDDVMALISSEFPHLISIT</sequence>
<evidence type="ECO:0000256" key="5">
    <source>
        <dbReference type="ARBA" id="ARBA00022483"/>
    </source>
</evidence>
<dbReference type="InterPro" id="IPR033961">
    <property type="entry name" value="Exo84"/>
</dbReference>
<dbReference type="STRING" id="645134.A0A0L0HUV2"/>
<keyword evidence="11" id="KW-1185">Reference proteome</keyword>
<evidence type="ECO:0000259" key="9">
    <source>
        <dbReference type="Pfam" id="PF16528"/>
    </source>
</evidence>
<evidence type="ECO:0000256" key="4">
    <source>
        <dbReference type="ARBA" id="ARBA00022448"/>
    </source>
</evidence>
<name>A0A0L0HUV2_SPIPD</name>
<dbReference type="GO" id="GO:0030133">
    <property type="term" value="C:transport vesicle"/>
    <property type="evidence" value="ECO:0007669"/>
    <property type="project" value="UniProtKB-SubCell"/>
</dbReference>
<dbReference type="SUPFAM" id="SSF50729">
    <property type="entry name" value="PH domain-like"/>
    <property type="match status" value="1"/>
</dbReference>
<dbReference type="Gene3D" id="1.20.58.1210">
    <property type="entry name" value="Exo84p, N-terminal helical domain"/>
    <property type="match status" value="1"/>
</dbReference>
<dbReference type="InterPro" id="IPR016159">
    <property type="entry name" value="Cullin_repeat-like_dom_sf"/>
</dbReference>
<evidence type="ECO:0000313" key="11">
    <source>
        <dbReference type="Proteomes" id="UP000053201"/>
    </source>
</evidence>
<dbReference type="eggNOG" id="KOG2215">
    <property type="taxonomic scope" value="Eukaryota"/>
</dbReference>
<dbReference type="GO" id="GO:0000145">
    <property type="term" value="C:exocyst"/>
    <property type="evidence" value="ECO:0007669"/>
    <property type="project" value="InterPro"/>
</dbReference>
<gene>
    <name evidence="10" type="ORF">SPPG_00385</name>
</gene>
<proteinExistence type="inferred from homology"/>
<evidence type="ECO:0000256" key="3">
    <source>
        <dbReference type="ARBA" id="ARBA00021269"/>
    </source>
</evidence>
<evidence type="ECO:0000256" key="6">
    <source>
        <dbReference type="ARBA" id="ARBA00022927"/>
    </source>
</evidence>
<dbReference type="PANTHER" id="PTHR21426">
    <property type="entry name" value="EXOCYST COMPLEX COMPONENT 8"/>
    <property type="match status" value="1"/>
</dbReference>
<dbReference type="Pfam" id="PF08700">
    <property type="entry name" value="VPS51_Exo84_N"/>
    <property type="match status" value="1"/>
</dbReference>
<dbReference type="InterPro" id="IPR042561">
    <property type="entry name" value="Exo84_C_1"/>
</dbReference>
<dbReference type="InterPro" id="IPR032403">
    <property type="entry name" value="Exo84_C"/>
</dbReference>
<dbReference type="AlphaFoldDB" id="A0A0L0HUV2"/>
<dbReference type="FunCoup" id="A0A0L0HUV2">
    <property type="interactions" value="28"/>
</dbReference>
<dbReference type="SUPFAM" id="SSF74788">
    <property type="entry name" value="Cullin repeat-like"/>
    <property type="match status" value="1"/>
</dbReference>
<feature type="domain" description="Exocyst component Exo84 C-terminal" evidence="9">
    <location>
        <begin position="389"/>
        <end position="589"/>
    </location>
</feature>
<dbReference type="PANTHER" id="PTHR21426:SF12">
    <property type="entry name" value="EXOCYST COMPLEX COMPONENT 8"/>
    <property type="match status" value="1"/>
</dbReference>
<protein>
    <recommendedName>
        <fullName evidence="3">Exocyst complex component EXO84</fullName>
    </recommendedName>
</protein>
<comment type="similarity">
    <text evidence="2">Belongs to the EXO84 family.</text>
</comment>
<dbReference type="GO" id="GO:0015031">
    <property type="term" value="P:protein transport"/>
    <property type="evidence" value="ECO:0007669"/>
    <property type="project" value="UniProtKB-KW"/>
</dbReference>
<dbReference type="OrthoDB" id="642193at2759"/>
<dbReference type="InterPro" id="IPR042560">
    <property type="entry name" value="Exo84_C_2"/>
</dbReference>
<dbReference type="Pfam" id="PF16528">
    <property type="entry name" value="Exo84_C"/>
    <property type="match status" value="1"/>
</dbReference>
<feature type="coiled-coil region" evidence="7">
    <location>
        <begin position="142"/>
        <end position="169"/>
    </location>
</feature>
<dbReference type="RefSeq" id="XP_016612709.1">
    <property type="nucleotide sequence ID" value="XM_016748714.1"/>
</dbReference>
<evidence type="ECO:0000256" key="8">
    <source>
        <dbReference type="SAM" id="MobiDB-lite"/>
    </source>
</evidence>
<dbReference type="GO" id="GO:0006887">
    <property type="term" value="P:exocytosis"/>
    <property type="evidence" value="ECO:0007669"/>
    <property type="project" value="UniProtKB-KW"/>
</dbReference>
<dbReference type="OMA" id="AAWLPNR"/>
<evidence type="ECO:0000256" key="7">
    <source>
        <dbReference type="SAM" id="Coils"/>
    </source>
</evidence>
<dbReference type="Pfam" id="PF25345">
    <property type="entry name" value="PH_EXO84"/>
    <property type="match status" value="1"/>
</dbReference>
<dbReference type="Proteomes" id="UP000053201">
    <property type="component" value="Unassembled WGS sequence"/>
</dbReference>
<feature type="compositionally biased region" description="Basic and acidic residues" evidence="8">
    <location>
        <begin position="1"/>
        <end position="10"/>
    </location>
</feature>
<dbReference type="Gene3D" id="2.30.29.30">
    <property type="entry name" value="Pleckstrin-homology domain (PH domain)/Phosphotyrosine-binding domain (PTB)"/>
    <property type="match status" value="1"/>
</dbReference>
<accession>A0A0L0HUV2</accession>
<evidence type="ECO:0000256" key="2">
    <source>
        <dbReference type="ARBA" id="ARBA00007210"/>
    </source>
</evidence>
<dbReference type="InterPro" id="IPR011993">
    <property type="entry name" value="PH-like_dom_sf"/>
</dbReference>
<dbReference type="InParanoid" id="A0A0L0HUV2"/>
<evidence type="ECO:0000256" key="1">
    <source>
        <dbReference type="ARBA" id="ARBA00004398"/>
    </source>
</evidence>
<dbReference type="EMBL" id="KQ257450">
    <property type="protein sequence ID" value="KND04670.1"/>
    <property type="molecule type" value="Genomic_DNA"/>
</dbReference>
<keyword evidence="5" id="KW-0268">Exocytosis</keyword>
<comment type="subcellular location">
    <subcellularLocation>
        <location evidence="1">Cytoplasmic vesicle</location>
        <location evidence="1">Secretory vesicle</location>
    </subcellularLocation>
</comment>